<evidence type="ECO:0000313" key="2">
    <source>
        <dbReference type="EMBL" id="GAT96285.1"/>
    </source>
</evidence>
<dbReference type="VEuPathDB" id="AmoebaDB:KM1_222100"/>
<dbReference type="Proteomes" id="UP000078387">
    <property type="component" value="Unassembled WGS sequence"/>
</dbReference>
<gene>
    <name evidence="2" type="ORF">CL6EHI_138800</name>
</gene>
<dbReference type="VEuPathDB" id="AmoebaDB:EHI8A_148850"/>
<sequence>MSGKPNHNLIKNDTVGVCEWSHNEQNILDEELLTLQQQGKKVNDVALILKISSRFPTKSIQQITSRIKWCQIPSHSKPSWEDYCQNENYYLQLLEQQPQQCYNSRPQTIASTKDVCLPTTSTRSDNSDNRFRRRRYSIQGETSEDISPRIHKQRTRTNTSGDIGIQGIPPALTQPIHKSSTSAIMIGSYNSAHSPRTYRSHSPVIFSVLQSSITNTINSLNQMSQDNESILNTLENQAKTSPSQMDGNLVVQFVNNANSIITQTKTLSSSILPFYSQVIELPNELKSIVYPIIQSDIGLQYIPEPLPRTTQSNTQRAMSLPCSNISPMSSVSGSIHISQ</sequence>
<dbReference type="PANTHER" id="PTHR14000">
    <property type="entry name" value="FINGER CCCH DOMAIN PROTEIN, PUTATIVE (DUF3755)-RELATED"/>
    <property type="match status" value="1"/>
</dbReference>
<comment type="caution">
    <text evidence="2">The sequence shown here is derived from an EMBL/GenBank/DDBJ whole genome shotgun (WGS) entry which is preliminary data.</text>
</comment>
<accession>A0A5K1U3F7</accession>
<feature type="region of interest" description="Disordered" evidence="1">
    <location>
        <begin position="152"/>
        <end position="174"/>
    </location>
</feature>
<protein>
    <submittedName>
        <fullName evidence="2">Uncharacterized protein</fullName>
    </submittedName>
</protein>
<dbReference type="PANTHER" id="PTHR14000:SF1">
    <property type="entry name" value="HISTONE H2A DEUBIQUITINASE (DUF3755)"/>
    <property type="match status" value="1"/>
</dbReference>
<dbReference type="VEuPathDB" id="AmoebaDB:EHI5A_143490"/>
<evidence type="ECO:0000313" key="3">
    <source>
        <dbReference type="Proteomes" id="UP000078387"/>
    </source>
</evidence>
<dbReference type="OMA" id="GSYNSTH"/>
<dbReference type="EMBL" id="BDEQ01000001">
    <property type="protein sequence ID" value="GAT96285.1"/>
    <property type="molecule type" value="Genomic_DNA"/>
</dbReference>
<dbReference type="AlphaFoldDB" id="A0A5K1U3F7"/>
<dbReference type="VEuPathDB" id="AmoebaDB:EHI_138800"/>
<proteinExistence type="predicted"/>
<evidence type="ECO:0000256" key="1">
    <source>
        <dbReference type="SAM" id="MobiDB-lite"/>
    </source>
</evidence>
<dbReference type="VEuPathDB" id="AmoebaDB:EHI7A_134400"/>
<organism evidence="2 3">
    <name type="scientific">Entamoeba histolytica</name>
    <dbReference type="NCBI Taxonomy" id="5759"/>
    <lineage>
        <taxon>Eukaryota</taxon>
        <taxon>Amoebozoa</taxon>
        <taxon>Evosea</taxon>
        <taxon>Archamoebae</taxon>
        <taxon>Mastigamoebida</taxon>
        <taxon>Entamoebidae</taxon>
        <taxon>Entamoeba</taxon>
    </lineage>
</organism>
<name>A0A5K1U3F7_ENTHI</name>
<reference evidence="2 3" key="1">
    <citation type="submission" date="2016-05" db="EMBL/GenBank/DDBJ databases">
        <title>First whole genome sequencing of Entamoeba histolytica HM1:IMSS-clone-6.</title>
        <authorList>
            <person name="Mukherjee Avik.K."/>
            <person name="Izumyama S."/>
            <person name="Nakada-Tsukui K."/>
            <person name="Nozaki T."/>
        </authorList>
    </citation>
    <scope>NUCLEOTIDE SEQUENCE [LARGE SCALE GENOMIC DNA]</scope>
    <source>
        <strain evidence="2 3">HM1:IMSS clone 6</strain>
    </source>
</reference>